<accession>A0ABM7W7Q5</accession>
<dbReference type="EMBL" id="AP025516">
    <property type="protein sequence ID" value="BDD87014.1"/>
    <property type="molecule type" value="Genomic_DNA"/>
</dbReference>
<sequence length="376" mass="42148">MTSYDELFELSDKLKISSENAENEEITKPLSALEEAAKSVGKSFSGSWQGYHSRVYYNGLVPPPPGAHFSQEWGLMDTFLSSYGSHGDWREYDSEEVTAHIRKLAGEPDLETARKYAESAQETFETSQSEIISILQNEMDGQSDSFLEKLKKDVEELQAMSAFDVAEHLSPKGQIMTRDTVTLGQGTQIPPHVSIIAEVKAIYHTFGICRVASNIASKAASHIERKSRRQKRKERVGTNVFIGHGRSQVWRDLKDFVQDRLRLPWDEFNRVPVAGVTNIARLSEMLDSAAIAFLVMTAEDEMADGALQARMNVVHEAGLFQGRLGFMRAIVLLEEGCEQFSNIDGLGQIRFPKGNIAASFEEIRRVLEREELIDPS</sequence>
<evidence type="ECO:0000259" key="1">
    <source>
        <dbReference type="Pfam" id="PF10137"/>
    </source>
</evidence>
<organism evidence="2 3">
    <name type="scientific">Desulfofustis limnaeus</name>
    <dbReference type="NCBI Taxonomy" id="2740163"/>
    <lineage>
        <taxon>Bacteria</taxon>
        <taxon>Pseudomonadati</taxon>
        <taxon>Thermodesulfobacteriota</taxon>
        <taxon>Desulfobulbia</taxon>
        <taxon>Desulfobulbales</taxon>
        <taxon>Desulfocapsaceae</taxon>
        <taxon>Desulfofustis</taxon>
    </lineage>
</organism>
<dbReference type="Pfam" id="PF10137">
    <property type="entry name" value="CAP12-PCTIR_TIR"/>
    <property type="match status" value="1"/>
</dbReference>
<evidence type="ECO:0000313" key="3">
    <source>
        <dbReference type="Proteomes" id="UP000830055"/>
    </source>
</evidence>
<evidence type="ECO:0000313" key="2">
    <source>
        <dbReference type="EMBL" id="BDD87014.1"/>
    </source>
</evidence>
<name>A0ABM7W7Q5_9BACT</name>
<dbReference type="InterPro" id="IPR019302">
    <property type="entry name" value="CAP12/PCTIR_TIR_dom"/>
</dbReference>
<dbReference type="RefSeq" id="WP_284154063.1">
    <property type="nucleotide sequence ID" value="NZ_AP025516.1"/>
</dbReference>
<keyword evidence="3" id="KW-1185">Reference proteome</keyword>
<gene>
    <name evidence="2" type="ORF">DPPLL_13790</name>
</gene>
<protein>
    <recommendedName>
        <fullName evidence="1">CD-NTase-associated protein 12/Pycsar effector protein TIR domain-containing protein</fullName>
    </recommendedName>
</protein>
<dbReference type="Proteomes" id="UP000830055">
    <property type="component" value="Chromosome"/>
</dbReference>
<feature type="domain" description="CD-NTase-associated protein 12/Pycsar effector protein TIR" evidence="1">
    <location>
        <begin position="239"/>
        <end position="351"/>
    </location>
</feature>
<proteinExistence type="predicted"/>
<reference evidence="2 3" key="1">
    <citation type="submission" date="2022-01" db="EMBL/GenBank/DDBJ databases">
        <title>Desulfofustis limnae sp. nov., a novel mesophilic sulfate-reducing bacterium isolated from marsh soil.</title>
        <authorList>
            <person name="Watanabe M."/>
            <person name="Takahashi A."/>
            <person name="Kojima H."/>
            <person name="Fukui M."/>
        </authorList>
    </citation>
    <scope>NUCLEOTIDE SEQUENCE [LARGE SCALE GENOMIC DNA]</scope>
    <source>
        <strain evidence="2 3">PPLL</strain>
    </source>
</reference>